<sequence>MSTINITGNIEKAAITQLRSKAIVDGILAVIYTGPTKEDATAAATDFVNHLTLHNEASVRTACGDNFDKIQSAFAGQAQSIAEKLADAVIDADKAEVEGQVQTYVDNLQYKHSVDNGQDKVSAAQVAEAV</sequence>
<dbReference type="EMBL" id="CP017581">
    <property type="protein sequence ID" value="ARF51396.1"/>
    <property type="molecule type" value="Genomic_DNA"/>
</dbReference>
<dbReference type="KEGG" id="pstw:DSJ_20110"/>
<evidence type="ECO:0000313" key="4">
    <source>
        <dbReference type="Proteomes" id="UP000192380"/>
    </source>
</evidence>
<dbReference type="Proteomes" id="UP000005050">
    <property type="component" value="Unassembled WGS sequence"/>
</dbReference>
<gene>
    <name evidence="2" type="ORF">CKS_0417</name>
    <name evidence="1" type="ORF">DSJ_20110</name>
</gene>
<reference evidence="1 4" key="3">
    <citation type="submission" date="2016-10" db="EMBL/GenBank/DDBJ databases">
        <title>Complete Genome Assembly of Pantoea stewartii subsp. stewartii DC283, a Corn Pathogen.</title>
        <authorList>
            <person name="Duong D.A."/>
            <person name="Stevens A.M."/>
            <person name="Jensen R.V."/>
        </authorList>
    </citation>
    <scope>NUCLEOTIDE SEQUENCE [LARGE SCALE GENOMIC DNA]</scope>
    <source>
        <strain evidence="1 4">DC283</strain>
    </source>
</reference>
<name>H3R9T5_PANSE</name>
<dbReference type="OrthoDB" id="6549917at2"/>
<dbReference type="EMBL" id="AHIE01000002">
    <property type="protein sequence ID" value="EHU01948.1"/>
    <property type="molecule type" value="Genomic_DNA"/>
</dbReference>
<organism evidence="2 3">
    <name type="scientific">Pantoea stewartii subsp. stewartii DC283</name>
    <dbReference type="NCBI Taxonomy" id="660596"/>
    <lineage>
        <taxon>Bacteria</taxon>
        <taxon>Pseudomonadati</taxon>
        <taxon>Pseudomonadota</taxon>
        <taxon>Gammaproteobacteria</taxon>
        <taxon>Enterobacterales</taxon>
        <taxon>Erwiniaceae</taxon>
        <taxon>Pantoea</taxon>
    </lineage>
</organism>
<accession>H3R9T5</accession>
<dbReference type="RefSeq" id="WP_006118128.1">
    <property type="nucleotide sequence ID" value="NZ_AHIE01000002.1"/>
</dbReference>
<proteinExistence type="predicted"/>
<dbReference type="AlphaFoldDB" id="H3R9T5"/>
<protein>
    <submittedName>
        <fullName evidence="2">Uncharacterized protein</fullName>
    </submittedName>
</protein>
<reference evidence="2 3" key="1">
    <citation type="journal article" date="2012" name="Mol. Microbiol.">
        <title>The genetic and structural basis of two distinct terminal side branch residues in stewartan and amylovoran exopolysaccharides and their potential role in host adaptation.</title>
        <authorList>
            <person name="Wang X."/>
            <person name="Yang F."/>
            <person name="von Bodman S.B."/>
        </authorList>
    </citation>
    <scope>NUCLEOTIDE SEQUENCE [LARGE SCALE GENOMIC DNA]</scope>
    <source>
        <strain evidence="2 3">DC283</strain>
    </source>
</reference>
<dbReference type="PATRIC" id="fig|660596.6.peg.654"/>
<reference evidence="2" key="2">
    <citation type="submission" date="2012-01" db="EMBL/GenBank/DDBJ databases">
        <authorList>
            <person name="Biehl B.S."/>
            <person name="Ding Y."/>
            <person name="Dugan-Rocha S.P."/>
            <person name="Gibbs R.A."/>
            <person name="Glasner J.D."/>
            <person name="Kovar C."/>
            <person name="Muzny D.M."/>
            <person name="Neeno-Eckwall E.C."/>
            <person name="Perna N.T."/>
            <person name="Qin X."/>
            <person name="von Bodman S.B."/>
            <person name="Weinstock G.M."/>
        </authorList>
    </citation>
    <scope>NUCLEOTIDE SEQUENCE</scope>
    <source>
        <strain evidence="2">DC283</strain>
    </source>
</reference>
<evidence type="ECO:0000313" key="3">
    <source>
        <dbReference type="Proteomes" id="UP000005050"/>
    </source>
</evidence>
<evidence type="ECO:0000313" key="1">
    <source>
        <dbReference type="EMBL" id="ARF51396.1"/>
    </source>
</evidence>
<evidence type="ECO:0000313" key="2">
    <source>
        <dbReference type="EMBL" id="EHU01948.1"/>
    </source>
</evidence>
<keyword evidence="4" id="KW-1185">Reference proteome</keyword>
<dbReference type="Proteomes" id="UP000192380">
    <property type="component" value="Chromosome"/>
</dbReference>